<dbReference type="EMBL" id="CAJNOW010015534">
    <property type="protein sequence ID" value="CAF1642400.1"/>
    <property type="molecule type" value="Genomic_DNA"/>
</dbReference>
<dbReference type="PANTHER" id="PTHR43157">
    <property type="entry name" value="PHOSPHATIDYLINOSITOL-GLYCAN BIOSYNTHESIS CLASS F PROTEIN-RELATED"/>
    <property type="match status" value="1"/>
</dbReference>
<evidence type="ECO:0000313" key="4">
    <source>
        <dbReference type="EMBL" id="CAF1642400.1"/>
    </source>
</evidence>
<dbReference type="Proteomes" id="UP000663855">
    <property type="component" value="Unassembled WGS sequence"/>
</dbReference>
<protein>
    <submittedName>
        <fullName evidence="6">Uncharacterized protein</fullName>
    </submittedName>
</protein>
<dbReference type="PANTHER" id="PTHR43157:SF31">
    <property type="entry name" value="PHOSPHATIDYLINOSITOL-GLYCAN BIOSYNTHESIS CLASS F PROTEIN"/>
    <property type="match status" value="1"/>
</dbReference>
<keyword evidence="2" id="KW-1133">Transmembrane helix</keyword>
<dbReference type="GO" id="GO:0016491">
    <property type="term" value="F:oxidoreductase activity"/>
    <property type="evidence" value="ECO:0007669"/>
    <property type="project" value="UniProtKB-KW"/>
</dbReference>
<dbReference type="SUPFAM" id="SSF51735">
    <property type="entry name" value="NAD(P)-binding Rossmann-fold domains"/>
    <property type="match status" value="1"/>
</dbReference>
<dbReference type="EMBL" id="CAJNRE010017907">
    <property type="protein sequence ID" value="CAF2158166.1"/>
    <property type="molecule type" value="Genomic_DNA"/>
</dbReference>
<dbReference type="Pfam" id="PF00106">
    <property type="entry name" value="adh_short"/>
    <property type="match status" value="1"/>
</dbReference>
<evidence type="ECO:0000256" key="1">
    <source>
        <dbReference type="ARBA" id="ARBA00023002"/>
    </source>
</evidence>
<dbReference type="InterPro" id="IPR002347">
    <property type="entry name" value="SDR_fam"/>
</dbReference>
<dbReference type="Gene3D" id="3.40.50.720">
    <property type="entry name" value="NAD(P)-binding Rossmann-like Domain"/>
    <property type="match status" value="1"/>
</dbReference>
<name>A0A816YEN7_9BILA</name>
<evidence type="ECO:0000256" key="2">
    <source>
        <dbReference type="SAM" id="Phobius"/>
    </source>
</evidence>
<proteinExistence type="predicted"/>
<sequence>MSTKILDESFSIVNRLLDEYSTTIFLATTAVVAIWLFNKLWINRRLYSSTISMKGKTVLITGANTGIGYETAKDLLQRDARVIMACRNLNRGQQASNQLVSETGCNENNIRLMECDLCSLDSVRAFAKLYNEEEERLDVLICNAGLSWASPMVTTDGFNSIIQANYLGHFLLTYLLLDKLRKYRRSRVINVSSKLHNKIKSINWLDVFTQSRTLPWFGAYPSSKLFQILSTVKLRQQLYDEGIDVFTLTPGWVSTSLSNPTPQAIGWFGFIFCYPLVRFLKFFMAKTPKTGASTVIFCAVEPSLEQSEDLYFQNCKAVKPSSLAINQLSADRLWKLSRTAVELQ</sequence>
<dbReference type="Proteomes" id="UP000663824">
    <property type="component" value="Unassembled WGS sequence"/>
</dbReference>
<evidence type="ECO:0000313" key="5">
    <source>
        <dbReference type="EMBL" id="CAF2146579.1"/>
    </source>
</evidence>
<keyword evidence="2" id="KW-0812">Transmembrane</keyword>
<comment type="caution">
    <text evidence="6">The sequence shown here is derived from an EMBL/GenBank/DDBJ whole genome shotgun (WGS) entry which is preliminary data.</text>
</comment>
<evidence type="ECO:0000313" key="7">
    <source>
        <dbReference type="Proteomes" id="UP000663824"/>
    </source>
</evidence>
<dbReference type="Proteomes" id="UP000663834">
    <property type="component" value="Unassembled WGS sequence"/>
</dbReference>
<dbReference type="AlphaFoldDB" id="A0A816YEN7"/>
<reference evidence="6" key="1">
    <citation type="submission" date="2021-02" db="EMBL/GenBank/DDBJ databases">
        <authorList>
            <person name="Nowell W R."/>
        </authorList>
    </citation>
    <scope>NUCLEOTIDE SEQUENCE</scope>
</reference>
<feature type="transmembrane region" description="Helical" evidence="2">
    <location>
        <begin position="20"/>
        <end position="37"/>
    </location>
</feature>
<dbReference type="Proteomes" id="UP000663856">
    <property type="component" value="Unassembled WGS sequence"/>
</dbReference>
<dbReference type="EMBL" id="CAJNRF010013189">
    <property type="protein sequence ID" value="CAF2146579.1"/>
    <property type="molecule type" value="Genomic_DNA"/>
</dbReference>
<dbReference type="InterPro" id="IPR036291">
    <property type="entry name" value="NAD(P)-bd_dom_sf"/>
</dbReference>
<dbReference type="PRINTS" id="PR00081">
    <property type="entry name" value="GDHRDH"/>
</dbReference>
<keyword evidence="2" id="KW-0472">Membrane</keyword>
<dbReference type="EMBL" id="CAJNOV010011665">
    <property type="protein sequence ID" value="CAF1456327.1"/>
    <property type="molecule type" value="Genomic_DNA"/>
</dbReference>
<evidence type="ECO:0000313" key="6">
    <source>
        <dbReference type="EMBL" id="CAF2158166.1"/>
    </source>
</evidence>
<accession>A0A816YEN7</accession>
<organism evidence="6 7">
    <name type="scientific">Rotaria magnacalcarata</name>
    <dbReference type="NCBI Taxonomy" id="392030"/>
    <lineage>
        <taxon>Eukaryota</taxon>
        <taxon>Metazoa</taxon>
        <taxon>Spiralia</taxon>
        <taxon>Gnathifera</taxon>
        <taxon>Rotifera</taxon>
        <taxon>Eurotatoria</taxon>
        <taxon>Bdelloidea</taxon>
        <taxon>Philodinida</taxon>
        <taxon>Philodinidae</taxon>
        <taxon>Rotaria</taxon>
    </lineage>
</organism>
<evidence type="ECO:0000313" key="3">
    <source>
        <dbReference type="EMBL" id="CAF1456327.1"/>
    </source>
</evidence>
<keyword evidence="1" id="KW-0560">Oxidoreductase</keyword>
<gene>
    <name evidence="3" type="ORF">CJN711_LOCUS24857</name>
    <name evidence="4" type="ORF">KQP761_LOCUS28307</name>
    <name evidence="6" type="ORF">MBJ925_LOCUS32687</name>
    <name evidence="5" type="ORF">WKI299_LOCUS29428</name>
</gene>
<dbReference type="OrthoDB" id="191139at2759"/>